<organism evidence="2 3">
    <name type="scientific">Miscanthus lutarioriparius</name>
    <dbReference type="NCBI Taxonomy" id="422564"/>
    <lineage>
        <taxon>Eukaryota</taxon>
        <taxon>Viridiplantae</taxon>
        <taxon>Streptophyta</taxon>
        <taxon>Embryophyta</taxon>
        <taxon>Tracheophyta</taxon>
        <taxon>Spermatophyta</taxon>
        <taxon>Magnoliopsida</taxon>
        <taxon>Liliopsida</taxon>
        <taxon>Poales</taxon>
        <taxon>Poaceae</taxon>
        <taxon>PACMAD clade</taxon>
        <taxon>Panicoideae</taxon>
        <taxon>Andropogonodae</taxon>
        <taxon>Andropogoneae</taxon>
        <taxon>Saccharinae</taxon>
        <taxon>Miscanthus</taxon>
    </lineage>
</organism>
<dbReference type="AlphaFoldDB" id="A0A811QHD6"/>
<protein>
    <submittedName>
        <fullName evidence="2">Uncharacterized protein</fullName>
    </submittedName>
</protein>
<comment type="caution">
    <text evidence="2">The sequence shown here is derived from an EMBL/GenBank/DDBJ whole genome shotgun (WGS) entry which is preliminary data.</text>
</comment>
<feature type="transmembrane region" description="Helical" evidence="1">
    <location>
        <begin position="246"/>
        <end position="268"/>
    </location>
</feature>
<feature type="transmembrane region" description="Helical" evidence="1">
    <location>
        <begin position="300"/>
        <end position="317"/>
    </location>
</feature>
<keyword evidence="1" id="KW-0472">Membrane</keyword>
<evidence type="ECO:0000313" key="2">
    <source>
        <dbReference type="EMBL" id="CAD6255228.1"/>
    </source>
</evidence>
<evidence type="ECO:0000256" key="1">
    <source>
        <dbReference type="SAM" id="Phobius"/>
    </source>
</evidence>
<gene>
    <name evidence="2" type="ORF">NCGR_LOCUS38822</name>
</gene>
<feature type="transmembrane region" description="Helical" evidence="1">
    <location>
        <begin position="382"/>
        <end position="402"/>
    </location>
</feature>
<accession>A0A811QHD6</accession>
<name>A0A811QHD6_9POAL</name>
<evidence type="ECO:0000313" key="3">
    <source>
        <dbReference type="Proteomes" id="UP000604825"/>
    </source>
</evidence>
<sequence length="446" mass="49438">MVAPAGRRINHRFEFQVQAISAEKLPFILHAVVVFTTIAPITDDDDGGGTLRYDDNLSRHIFNDHVRGVIKRDTLALAASMTMEEIFRATTSSSINPHQDAVFEFENVQLELNKQLGRLIVYAKPQFVDASWNVDDFSCMAMVAEEERERQDGAARQTEMVHVQQELQSSERPSKIDEVKESSRSWAWQSLKPLLFQVIYGNGIDTAAVQLEQRKKSWPNYTLKALLFACAMLFSAYMNLSSSTSITIKILFVLDIVVFFIIDGVLYINMPNWGNALVCISCLLLQVALCLLTVPFNGCYAFAILVVVFLILIVALLQPKLQHSVNKYVLPSFNTDAGDAQGDIGDQEYLNHLFDISNGIATCGGLVTGIMGYYSYMVGPVTAAGFLFFSTVLLGLYLMMVIAMRAVSPPHAACLVIVLKALLLLTIITASISFVHHSVTNPHVAK</sequence>
<reference evidence="2" key="1">
    <citation type="submission" date="2020-10" db="EMBL/GenBank/DDBJ databases">
        <authorList>
            <person name="Han B."/>
            <person name="Lu T."/>
            <person name="Zhao Q."/>
            <person name="Huang X."/>
            <person name="Zhao Y."/>
        </authorList>
    </citation>
    <scope>NUCLEOTIDE SEQUENCE</scope>
</reference>
<proteinExistence type="predicted"/>
<dbReference type="EMBL" id="CAJGYO010000009">
    <property type="protein sequence ID" value="CAD6255228.1"/>
    <property type="molecule type" value="Genomic_DNA"/>
</dbReference>
<keyword evidence="1" id="KW-0812">Transmembrane</keyword>
<keyword evidence="1" id="KW-1133">Transmembrane helix</keyword>
<keyword evidence="3" id="KW-1185">Reference proteome</keyword>
<feature type="transmembrane region" description="Helical" evidence="1">
    <location>
        <begin position="414"/>
        <end position="436"/>
    </location>
</feature>
<dbReference type="Proteomes" id="UP000604825">
    <property type="component" value="Unassembled WGS sequence"/>
</dbReference>
<feature type="transmembrane region" description="Helical" evidence="1">
    <location>
        <begin position="275"/>
        <end position="294"/>
    </location>
</feature>
<feature type="transmembrane region" description="Helical" evidence="1">
    <location>
        <begin position="221"/>
        <end position="240"/>
    </location>
</feature>